<evidence type="ECO:0000256" key="1">
    <source>
        <dbReference type="ARBA" id="ARBA00004496"/>
    </source>
</evidence>
<evidence type="ECO:0000256" key="4">
    <source>
        <dbReference type="ARBA" id="ARBA00022490"/>
    </source>
</evidence>
<name>A0AAE3HIJ2_9FIRM</name>
<evidence type="ECO:0000313" key="14">
    <source>
        <dbReference type="EMBL" id="MCR1899243.1"/>
    </source>
</evidence>
<dbReference type="CDD" id="cd00140">
    <property type="entry name" value="beta_clamp"/>
    <property type="match status" value="1"/>
</dbReference>
<evidence type="ECO:0000256" key="9">
    <source>
        <dbReference type="ARBA" id="ARBA00023125"/>
    </source>
</evidence>
<dbReference type="AlphaFoldDB" id="A0AAE3HIJ2"/>
<evidence type="ECO:0000256" key="10">
    <source>
        <dbReference type="PIRNR" id="PIRNR000804"/>
    </source>
</evidence>
<dbReference type="NCBIfam" id="TIGR00663">
    <property type="entry name" value="dnan"/>
    <property type="match status" value="1"/>
</dbReference>
<evidence type="ECO:0000256" key="7">
    <source>
        <dbReference type="ARBA" id="ARBA00022705"/>
    </source>
</evidence>
<keyword evidence="15" id="KW-1185">Reference proteome</keyword>
<sequence length="369" mass="41345">MNIKCSKNQLLEGVVTVQKAVSSRTTLPILEGIFIQAEENKIKLVATDLEIGIESYIEGEIIEEGSVVLSSRIISELIRKLPEAPVEIKSDEANKTWITCASSEFVIQGQSGLEFPDLPEVSDESFTEIPQDLFKNMIRQTIFSVAQDETRPILTGALLEVDEKAVSLAALDGYRLALRKGKTSGAGNDKIREVIPGRTLNEISKILSEEENMIQISHTGNQILFQFGNTRIISRLLEGEFINYNQIIPEEYKTKIKVKTKDLLDSCERAALLARQGKNNLIKMEIQGEQMVISSNAEIGQVHEEITIEIGGEELTIAFNSKYFIDALKIIEDEEIILEFTTSVSPCVIKPIEEDYFVYLILPVRLLEH</sequence>
<evidence type="ECO:0000259" key="12">
    <source>
        <dbReference type="Pfam" id="PF02767"/>
    </source>
</evidence>
<dbReference type="Proteomes" id="UP001205748">
    <property type="component" value="Unassembled WGS sequence"/>
</dbReference>
<dbReference type="SMART" id="SM00480">
    <property type="entry name" value="POL3Bc"/>
    <property type="match status" value="1"/>
</dbReference>
<evidence type="ECO:0000256" key="2">
    <source>
        <dbReference type="ARBA" id="ARBA00010752"/>
    </source>
</evidence>
<evidence type="ECO:0000256" key="3">
    <source>
        <dbReference type="ARBA" id="ARBA00021035"/>
    </source>
</evidence>
<keyword evidence="9" id="KW-0238">DNA-binding</keyword>
<evidence type="ECO:0000313" key="15">
    <source>
        <dbReference type="Proteomes" id="UP001205748"/>
    </source>
</evidence>
<keyword evidence="7 10" id="KW-0235">DNA replication</keyword>
<keyword evidence="8 10" id="KW-0239">DNA-directed DNA polymerase</keyword>
<keyword evidence="5 10" id="KW-0808">Transferase</keyword>
<evidence type="ECO:0000259" key="11">
    <source>
        <dbReference type="Pfam" id="PF00712"/>
    </source>
</evidence>
<dbReference type="RefSeq" id="WP_257531388.1">
    <property type="nucleotide sequence ID" value="NZ_JANKAS010000008.1"/>
</dbReference>
<feature type="domain" description="DNA polymerase III beta sliding clamp C-terminal" evidence="13">
    <location>
        <begin position="246"/>
        <end position="365"/>
    </location>
</feature>
<keyword evidence="6 10" id="KW-0548">Nucleotidyltransferase</keyword>
<dbReference type="Pfam" id="PF02768">
    <property type="entry name" value="DNA_pol3_beta_3"/>
    <property type="match status" value="1"/>
</dbReference>
<evidence type="ECO:0000256" key="8">
    <source>
        <dbReference type="ARBA" id="ARBA00022932"/>
    </source>
</evidence>
<gene>
    <name evidence="14" type="primary">dnaN</name>
    <name evidence="14" type="ORF">NSA47_09620</name>
</gene>
<keyword evidence="4 10" id="KW-0963">Cytoplasm</keyword>
<dbReference type="Gene3D" id="3.10.150.10">
    <property type="entry name" value="DNA Polymerase III, subunit A, domain 2"/>
    <property type="match status" value="1"/>
</dbReference>
<accession>A0AAE3HIJ2</accession>
<dbReference type="InterPro" id="IPR001001">
    <property type="entry name" value="DNA_polIII_beta"/>
</dbReference>
<feature type="domain" description="DNA polymerase III beta sliding clamp central" evidence="12">
    <location>
        <begin position="128"/>
        <end position="241"/>
    </location>
</feature>
<dbReference type="PANTHER" id="PTHR30478:SF0">
    <property type="entry name" value="BETA SLIDING CLAMP"/>
    <property type="match status" value="1"/>
</dbReference>
<evidence type="ECO:0000256" key="6">
    <source>
        <dbReference type="ARBA" id="ARBA00022695"/>
    </source>
</evidence>
<dbReference type="GO" id="GO:0006271">
    <property type="term" value="P:DNA strand elongation involved in DNA replication"/>
    <property type="evidence" value="ECO:0007669"/>
    <property type="project" value="TreeGrafter"/>
</dbReference>
<evidence type="ECO:0000259" key="13">
    <source>
        <dbReference type="Pfam" id="PF02768"/>
    </source>
</evidence>
<protein>
    <recommendedName>
        <fullName evidence="3 10">Beta sliding clamp</fullName>
    </recommendedName>
</protein>
<dbReference type="InterPro" id="IPR046938">
    <property type="entry name" value="DNA_clamp_sf"/>
</dbReference>
<dbReference type="Pfam" id="PF00712">
    <property type="entry name" value="DNA_pol3_beta"/>
    <property type="match status" value="1"/>
</dbReference>
<comment type="caution">
    <text evidence="14">The sequence shown here is derived from an EMBL/GenBank/DDBJ whole genome shotgun (WGS) entry which is preliminary data.</text>
</comment>
<reference evidence="14" key="1">
    <citation type="submission" date="2022-07" db="EMBL/GenBank/DDBJ databases">
        <title>Enhanced cultured diversity of the mouse gut microbiota enables custom-made synthetic communities.</title>
        <authorList>
            <person name="Afrizal A."/>
        </authorList>
    </citation>
    <scope>NUCLEOTIDE SEQUENCE</scope>
    <source>
        <strain evidence="14">DSM 28593</strain>
    </source>
</reference>
<comment type="function">
    <text evidence="10">Confers DNA tethering and processivity to DNA polymerases and other proteins. Acts as a clamp, forming a ring around DNA (a reaction catalyzed by the clamp-loading complex) which diffuses in an ATP-independent manner freely and bidirectionally along dsDNA. Initially characterized for its ability to contact the catalytic subunit of DNA polymerase III (Pol III), a complex, multichain enzyme responsible for most of the replicative synthesis in bacteria; Pol III exhibits 3'-5' exonuclease proofreading activity. The beta chain is required for initiation of replication as well as for processivity of DNA replication.</text>
</comment>
<dbReference type="EMBL" id="JANKAS010000008">
    <property type="protein sequence ID" value="MCR1899243.1"/>
    <property type="molecule type" value="Genomic_DNA"/>
</dbReference>
<comment type="subcellular location">
    <subcellularLocation>
        <location evidence="1 10">Cytoplasm</location>
    </subcellularLocation>
</comment>
<dbReference type="PIRSF" id="PIRSF000804">
    <property type="entry name" value="DNA_pol_III_b"/>
    <property type="match status" value="1"/>
</dbReference>
<dbReference type="GO" id="GO:0005737">
    <property type="term" value="C:cytoplasm"/>
    <property type="evidence" value="ECO:0007669"/>
    <property type="project" value="UniProtKB-SubCell"/>
</dbReference>
<dbReference type="GO" id="GO:0003887">
    <property type="term" value="F:DNA-directed DNA polymerase activity"/>
    <property type="evidence" value="ECO:0007669"/>
    <property type="project" value="UniProtKB-UniRule"/>
</dbReference>
<feature type="domain" description="DNA polymerase III beta sliding clamp N-terminal" evidence="11">
    <location>
        <begin position="1"/>
        <end position="119"/>
    </location>
</feature>
<dbReference type="GO" id="GO:0008408">
    <property type="term" value="F:3'-5' exonuclease activity"/>
    <property type="evidence" value="ECO:0007669"/>
    <property type="project" value="InterPro"/>
</dbReference>
<dbReference type="SUPFAM" id="SSF55979">
    <property type="entry name" value="DNA clamp"/>
    <property type="match status" value="3"/>
</dbReference>
<dbReference type="PANTHER" id="PTHR30478">
    <property type="entry name" value="DNA POLYMERASE III SUBUNIT BETA"/>
    <property type="match status" value="1"/>
</dbReference>
<dbReference type="GO" id="GO:0009360">
    <property type="term" value="C:DNA polymerase III complex"/>
    <property type="evidence" value="ECO:0007669"/>
    <property type="project" value="InterPro"/>
</dbReference>
<dbReference type="InterPro" id="IPR022635">
    <property type="entry name" value="DNA_polIII_beta_C"/>
</dbReference>
<dbReference type="Pfam" id="PF02767">
    <property type="entry name" value="DNA_pol3_beta_2"/>
    <property type="match status" value="1"/>
</dbReference>
<comment type="subunit">
    <text evidence="10">Forms a ring-shaped head-to-tail homodimer around DNA.</text>
</comment>
<dbReference type="InterPro" id="IPR022637">
    <property type="entry name" value="DNA_polIII_beta_cen"/>
</dbReference>
<comment type="similarity">
    <text evidence="2 10">Belongs to the beta sliding clamp family.</text>
</comment>
<dbReference type="Gene3D" id="3.70.10.10">
    <property type="match status" value="1"/>
</dbReference>
<proteinExistence type="inferred from homology"/>
<dbReference type="GO" id="GO:0003677">
    <property type="term" value="F:DNA binding"/>
    <property type="evidence" value="ECO:0007669"/>
    <property type="project" value="UniProtKB-UniRule"/>
</dbReference>
<evidence type="ECO:0000256" key="5">
    <source>
        <dbReference type="ARBA" id="ARBA00022679"/>
    </source>
</evidence>
<organism evidence="14 15">
    <name type="scientific">Irregularibacter muris</name>
    <dbReference type="NCBI Taxonomy" id="1796619"/>
    <lineage>
        <taxon>Bacteria</taxon>
        <taxon>Bacillati</taxon>
        <taxon>Bacillota</taxon>
        <taxon>Clostridia</taxon>
        <taxon>Eubacteriales</taxon>
        <taxon>Eubacteriaceae</taxon>
        <taxon>Irregularibacter</taxon>
    </lineage>
</organism>
<dbReference type="InterPro" id="IPR022634">
    <property type="entry name" value="DNA_polIII_beta_N"/>
</dbReference>